<keyword evidence="1" id="KW-1133">Transmembrane helix</keyword>
<reference evidence="2 3" key="1">
    <citation type="submission" date="2017-09" db="EMBL/GenBank/DDBJ databases">
        <title>Depth-based differentiation of microbial function through sediment-hosted aquifers and enrichment of novel symbionts in the deep terrestrial subsurface.</title>
        <authorList>
            <person name="Probst A.J."/>
            <person name="Ladd B."/>
            <person name="Jarett J.K."/>
            <person name="Geller-Mcgrath D.E."/>
            <person name="Sieber C.M."/>
            <person name="Emerson J.B."/>
            <person name="Anantharaman K."/>
            <person name="Thomas B.C."/>
            <person name="Malmstrom R."/>
            <person name="Stieglmeier M."/>
            <person name="Klingl A."/>
            <person name="Woyke T."/>
            <person name="Ryan C.M."/>
            <person name="Banfield J.F."/>
        </authorList>
    </citation>
    <scope>NUCLEOTIDE SEQUENCE [LARGE SCALE GENOMIC DNA]</scope>
    <source>
        <strain evidence="2">CG10_big_fil_rev_8_21_14_0_10_51_16</strain>
    </source>
</reference>
<proteinExistence type="predicted"/>
<dbReference type="EMBL" id="PCYI01000025">
    <property type="protein sequence ID" value="PIR44608.1"/>
    <property type="molecule type" value="Genomic_DNA"/>
</dbReference>
<gene>
    <name evidence="2" type="ORF">COV10_03840</name>
</gene>
<feature type="transmembrane region" description="Helical" evidence="1">
    <location>
        <begin position="6"/>
        <end position="27"/>
    </location>
</feature>
<evidence type="ECO:0000256" key="1">
    <source>
        <dbReference type="SAM" id="Phobius"/>
    </source>
</evidence>
<feature type="transmembrane region" description="Helical" evidence="1">
    <location>
        <begin position="92"/>
        <end position="113"/>
    </location>
</feature>
<sequence length="736" mass="79913">MTGCVLYGVSVIVTAVEGVFGIIAKIAEMALDLAVKFAIIDLKDYIGVDGKLNEVWKIVRDFCNLFFIFILLYVGFTKMLGLAGGREWEKKIFAVLLSALLINFSMPIARATVDLSNIVSVQFYKKVSQNYAKGNAEVGTGGYIEYLQNNAKTGIAWVLVENSHKARQKLQKDITGELEAGKAMVNILQSGLFGIVVLLALSFVLFFGAAIVLIRGLVLIFLIVLSPAPALLYHFGRTKPYYEKFMKTFFDQCIFLPAFIFTLYLSLRIVITVGELVADKDAGLIALTVSYIIGLGAMMAPIVIATQLGAAFSSTAMNFAKTATGLGVAGAAGLLTKNLTGERSWAGRAGAAINRASGGRVGAAMSYIPSGTDLINRGASAATLGYASGLMTTSEERGKAYGDYVARRASNTDEAKQKEATKKRVADLKNIGAAQGVGDDAKKHAKFINGMDKDEQKAYYKELDAETRKKVDQHLSHEARNNIGAERLAVMRGRPQDQAALLAGMKKDAREEAYKKLDNGSKIAVERMIREKIATTTDANEKAKYQTLINEIDGYDYETRKGAVAVSLEGDIDKQAVQLEKLRENPTDQEEFFRSLKPEDQAELLNKLNASGADGVTLADRLKTTIGRGRVEDLAKQQQRGIWINALKNPGASANEIKEALGIGPELEKGLSPEELIKNPTVLTKPHVLPHITTALLEDLQKLPNAKKQAVNAQIQAGPADPTVQTWVGAHSNWKP</sequence>
<keyword evidence="1" id="KW-0472">Membrane</keyword>
<keyword evidence="1" id="KW-0812">Transmembrane</keyword>
<feature type="transmembrane region" description="Helical" evidence="1">
    <location>
        <begin position="248"/>
        <end position="271"/>
    </location>
</feature>
<feature type="transmembrane region" description="Helical" evidence="1">
    <location>
        <begin position="62"/>
        <end position="80"/>
    </location>
</feature>
<feature type="transmembrane region" description="Helical" evidence="1">
    <location>
        <begin position="192"/>
        <end position="211"/>
    </location>
</feature>
<dbReference type="Proteomes" id="UP000228767">
    <property type="component" value="Unassembled WGS sequence"/>
</dbReference>
<name>A0A2H0RDL5_9BACT</name>
<feature type="transmembrane region" description="Helical" evidence="1">
    <location>
        <begin position="283"/>
        <end position="304"/>
    </location>
</feature>
<organism evidence="2 3">
    <name type="scientific">Candidatus Vogelbacteria bacterium CG10_big_fil_rev_8_21_14_0_10_51_16</name>
    <dbReference type="NCBI Taxonomy" id="1975045"/>
    <lineage>
        <taxon>Bacteria</taxon>
        <taxon>Candidatus Vogeliibacteriota</taxon>
    </lineage>
</organism>
<evidence type="ECO:0008006" key="4">
    <source>
        <dbReference type="Google" id="ProtNLM"/>
    </source>
</evidence>
<evidence type="ECO:0000313" key="3">
    <source>
        <dbReference type="Proteomes" id="UP000228767"/>
    </source>
</evidence>
<protein>
    <recommendedName>
        <fullName evidence="4">TrbL/VirB6 plasmid conjugal transfer protein</fullName>
    </recommendedName>
</protein>
<comment type="caution">
    <text evidence="2">The sequence shown here is derived from an EMBL/GenBank/DDBJ whole genome shotgun (WGS) entry which is preliminary data.</text>
</comment>
<feature type="transmembrane region" description="Helical" evidence="1">
    <location>
        <begin position="217"/>
        <end position="236"/>
    </location>
</feature>
<accession>A0A2H0RDL5</accession>
<dbReference type="AlphaFoldDB" id="A0A2H0RDL5"/>
<evidence type="ECO:0000313" key="2">
    <source>
        <dbReference type="EMBL" id="PIR44608.1"/>
    </source>
</evidence>